<evidence type="ECO:0000256" key="1">
    <source>
        <dbReference type="SAM" id="MobiDB-lite"/>
    </source>
</evidence>
<protein>
    <submittedName>
        <fullName evidence="2">Uncharacterized protein</fullName>
    </submittedName>
</protein>
<feature type="non-terminal residue" evidence="2">
    <location>
        <position position="1"/>
    </location>
</feature>
<organism evidence="2 3">
    <name type="scientific">Drosophila gunungcola</name>
    <name type="common">fruit fly</name>
    <dbReference type="NCBI Taxonomy" id="103775"/>
    <lineage>
        <taxon>Eukaryota</taxon>
        <taxon>Metazoa</taxon>
        <taxon>Ecdysozoa</taxon>
        <taxon>Arthropoda</taxon>
        <taxon>Hexapoda</taxon>
        <taxon>Insecta</taxon>
        <taxon>Pterygota</taxon>
        <taxon>Neoptera</taxon>
        <taxon>Endopterygota</taxon>
        <taxon>Diptera</taxon>
        <taxon>Brachycera</taxon>
        <taxon>Muscomorpha</taxon>
        <taxon>Ephydroidea</taxon>
        <taxon>Drosophilidae</taxon>
        <taxon>Drosophila</taxon>
        <taxon>Sophophora</taxon>
    </lineage>
</organism>
<dbReference type="AlphaFoldDB" id="A0A9P9YMI9"/>
<reference evidence="2" key="1">
    <citation type="journal article" date="2023" name="Genome Biol. Evol.">
        <title>Long-read-based Genome Assembly of Drosophila gunungcola Reveals Fewer Chemosensory Genes in Flower-breeding Species.</title>
        <authorList>
            <person name="Negi A."/>
            <person name="Liao B.Y."/>
            <person name="Yeh S.D."/>
        </authorList>
    </citation>
    <scope>NUCLEOTIDE SEQUENCE</scope>
    <source>
        <strain evidence="2">Sukarami</strain>
    </source>
</reference>
<feature type="compositionally biased region" description="Polar residues" evidence="1">
    <location>
        <begin position="1"/>
        <end position="11"/>
    </location>
</feature>
<evidence type="ECO:0000313" key="3">
    <source>
        <dbReference type="Proteomes" id="UP001059596"/>
    </source>
</evidence>
<keyword evidence="3" id="KW-1185">Reference proteome</keyword>
<feature type="region of interest" description="Disordered" evidence="1">
    <location>
        <begin position="1"/>
        <end position="37"/>
    </location>
</feature>
<accession>A0A9P9YMI9</accession>
<comment type="caution">
    <text evidence="2">The sequence shown here is derived from an EMBL/GenBank/DDBJ whole genome shotgun (WGS) entry which is preliminary data.</text>
</comment>
<evidence type="ECO:0000313" key="2">
    <source>
        <dbReference type="EMBL" id="KAI8039179.1"/>
    </source>
</evidence>
<name>A0A9P9YMI9_9MUSC</name>
<gene>
    <name evidence="2" type="ORF">M5D96_007896</name>
</gene>
<dbReference type="Proteomes" id="UP001059596">
    <property type="component" value="Unassembled WGS sequence"/>
</dbReference>
<dbReference type="EMBL" id="JAMKOV010000006">
    <property type="protein sequence ID" value="KAI8039179.1"/>
    <property type="molecule type" value="Genomic_DNA"/>
</dbReference>
<sequence length="37" mass="4109">MGSFSQPSPSSALKILVKSHLFPRRRTASHSEKPQKS</sequence>
<proteinExistence type="predicted"/>